<protein>
    <recommendedName>
        <fullName evidence="2">site-specific DNA-methyltransferase (adenine-specific)</fullName>
        <ecNumber evidence="2">2.1.1.72</ecNumber>
    </recommendedName>
</protein>
<dbReference type="InterPro" id="IPR003356">
    <property type="entry name" value="DNA_methylase_A-5"/>
</dbReference>
<comment type="caution">
    <text evidence="9">The sequence shown here is derived from an EMBL/GenBank/DDBJ whole genome shotgun (WGS) entry which is preliminary data.</text>
</comment>
<dbReference type="GO" id="GO:0009007">
    <property type="term" value="F:site-specific DNA-methyltransferase (adenine-specific) activity"/>
    <property type="evidence" value="ECO:0007669"/>
    <property type="project" value="UniProtKB-EC"/>
</dbReference>
<feature type="domain" description="DNA methylase adenine-specific" evidence="8">
    <location>
        <begin position="13"/>
        <end position="232"/>
    </location>
</feature>
<dbReference type="EMBL" id="QWEX01000005">
    <property type="protein sequence ID" value="RXV64109.1"/>
    <property type="molecule type" value="Genomic_DNA"/>
</dbReference>
<dbReference type="AlphaFoldDB" id="A0A4Q2A4L1"/>
<evidence type="ECO:0000256" key="4">
    <source>
        <dbReference type="ARBA" id="ARBA00022679"/>
    </source>
</evidence>
<keyword evidence="4" id="KW-0808">Transferase</keyword>
<organism evidence="9 10">
    <name type="scientific">Burkholderia stabilis</name>
    <dbReference type="NCBI Taxonomy" id="95485"/>
    <lineage>
        <taxon>Bacteria</taxon>
        <taxon>Pseudomonadati</taxon>
        <taxon>Pseudomonadota</taxon>
        <taxon>Betaproteobacteria</taxon>
        <taxon>Burkholderiales</taxon>
        <taxon>Burkholderiaceae</taxon>
        <taxon>Burkholderia</taxon>
        <taxon>Burkholderia cepacia complex</taxon>
    </lineage>
</organism>
<dbReference type="InterPro" id="IPR050953">
    <property type="entry name" value="N4_N6_ade-DNA_methylase"/>
</dbReference>
<keyword evidence="3 9" id="KW-0489">Methyltransferase</keyword>
<reference evidence="9 10" key="1">
    <citation type="submission" date="2018-08" db="EMBL/GenBank/DDBJ databases">
        <title>Mountain-cultivated ginseng endophyte, Burkholderia stabilis and its activity against ginseng root rot disease.</title>
        <authorList>
            <person name="Tapan Kumar M."/>
            <person name="Bae H."/>
            <person name="Shanmugam G."/>
            <person name="Jeon J."/>
        </authorList>
    </citation>
    <scope>NUCLEOTIDE SEQUENCE [LARGE SCALE GENOMIC DNA]</scope>
    <source>
        <strain evidence="9 10">EB159</strain>
    </source>
</reference>
<dbReference type="EC" id="2.1.1.72" evidence="2"/>
<dbReference type="SUPFAM" id="SSF53335">
    <property type="entry name" value="S-adenosyl-L-methionine-dependent methyltransferases"/>
    <property type="match status" value="1"/>
</dbReference>
<keyword evidence="5" id="KW-0680">Restriction system</keyword>
<evidence type="ECO:0000256" key="2">
    <source>
        <dbReference type="ARBA" id="ARBA00011900"/>
    </source>
</evidence>
<dbReference type="GO" id="GO:0032259">
    <property type="term" value="P:methylation"/>
    <property type="evidence" value="ECO:0007669"/>
    <property type="project" value="UniProtKB-KW"/>
</dbReference>
<comment type="catalytic activity">
    <reaction evidence="7">
        <text>a 2'-deoxyadenosine in DNA + S-adenosyl-L-methionine = an N(6)-methyl-2'-deoxyadenosine in DNA + S-adenosyl-L-homocysteine + H(+)</text>
        <dbReference type="Rhea" id="RHEA:15197"/>
        <dbReference type="Rhea" id="RHEA-COMP:12418"/>
        <dbReference type="Rhea" id="RHEA-COMP:12419"/>
        <dbReference type="ChEBI" id="CHEBI:15378"/>
        <dbReference type="ChEBI" id="CHEBI:57856"/>
        <dbReference type="ChEBI" id="CHEBI:59789"/>
        <dbReference type="ChEBI" id="CHEBI:90615"/>
        <dbReference type="ChEBI" id="CHEBI:90616"/>
        <dbReference type="EC" id="2.1.1.72"/>
    </reaction>
</comment>
<dbReference type="Pfam" id="PF02384">
    <property type="entry name" value="N6_Mtase"/>
    <property type="match status" value="1"/>
</dbReference>
<dbReference type="Gene3D" id="3.40.50.150">
    <property type="entry name" value="Vaccinia Virus protein VP39"/>
    <property type="match status" value="1"/>
</dbReference>
<dbReference type="GO" id="GO:0009307">
    <property type="term" value="P:DNA restriction-modification system"/>
    <property type="evidence" value="ECO:0007669"/>
    <property type="project" value="UniProtKB-KW"/>
</dbReference>
<dbReference type="InterPro" id="IPR002052">
    <property type="entry name" value="DNA_methylase_N6_adenine_CS"/>
</dbReference>
<evidence type="ECO:0000256" key="6">
    <source>
        <dbReference type="ARBA" id="ARBA00023125"/>
    </source>
</evidence>
<evidence type="ECO:0000313" key="9">
    <source>
        <dbReference type="EMBL" id="RXV64109.1"/>
    </source>
</evidence>
<evidence type="ECO:0000259" key="8">
    <source>
        <dbReference type="Pfam" id="PF02384"/>
    </source>
</evidence>
<evidence type="ECO:0000256" key="5">
    <source>
        <dbReference type="ARBA" id="ARBA00022747"/>
    </source>
</evidence>
<accession>A0A4Q2A4L1</accession>
<dbReference type="PRINTS" id="PR00507">
    <property type="entry name" value="N12N6MTFRASE"/>
</dbReference>
<evidence type="ECO:0000256" key="1">
    <source>
        <dbReference type="ARBA" id="ARBA00006594"/>
    </source>
</evidence>
<proteinExistence type="inferred from homology"/>
<evidence type="ECO:0000313" key="10">
    <source>
        <dbReference type="Proteomes" id="UP000289650"/>
    </source>
</evidence>
<dbReference type="PROSITE" id="PS00092">
    <property type="entry name" value="N6_MTASE"/>
    <property type="match status" value="1"/>
</dbReference>
<dbReference type="GO" id="GO:0003677">
    <property type="term" value="F:DNA binding"/>
    <property type="evidence" value="ECO:0007669"/>
    <property type="project" value="UniProtKB-KW"/>
</dbReference>
<evidence type="ECO:0000256" key="3">
    <source>
        <dbReference type="ARBA" id="ARBA00022603"/>
    </source>
</evidence>
<sequence>MRHLLDIGSNRPNTSDKLGRYYTKDEIGDFLVHQMGAVSPERLLDLGAGAGALSLAAVERWAPKAICTVDIDGDVEIRLKSLLRNKAGIRHRHVRADALSIDLPWRARSRDRGFDAAVCNPPFVVPRWRKRYGEILEDAGLSGCIPSAGGVDAPLLFLAQNLRSMGPNATLGIILPDSLVSSVRYKRFREELVLRYSVQRVIKLPRGAFVGTDALASILIVSTEKPTDKTIALSRLTQERGMTSEVVIAPDRAIERLDYDFHAATPTCAPPRYEVRRLADLLEDLRRGSVENALARTQEVPVLHTTHIDVDRVGTWRDFKSCTAEPSHPPHWVRAARGDILLARVGRNLEQKICGVSGGAPLLTDCVYRLRVRAKYREIVLDQLTSDRGQAWLASRAYGVGARQLSKADLMEFPIHLANNNGKVNHG</sequence>
<dbReference type="InterPro" id="IPR044946">
    <property type="entry name" value="Restrct_endonuc_typeI_TRD_sf"/>
</dbReference>
<dbReference type="Gene3D" id="3.90.220.20">
    <property type="entry name" value="DNA methylase specificity domains"/>
    <property type="match status" value="1"/>
</dbReference>
<dbReference type="GO" id="GO:0008170">
    <property type="term" value="F:N-methyltransferase activity"/>
    <property type="evidence" value="ECO:0007669"/>
    <property type="project" value="InterPro"/>
</dbReference>
<dbReference type="PANTHER" id="PTHR33841">
    <property type="entry name" value="DNA METHYLTRANSFERASE YEEA-RELATED"/>
    <property type="match status" value="1"/>
</dbReference>
<comment type="similarity">
    <text evidence="1">Belongs to the N(4)/N(6)-methyltransferase family.</text>
</comment>
<evidence type="ECO:0000256" key="7">
    <source>
        <dbReference type="ARBA" id="ARBA00047942"/>
    </source>
</evidence>
<dbReference type="SUPFAM" id="SSF116734">
    <property type="entry name" value="DNA methylase specificity domain"/>
    <property type="match status" value="1"/>
</dbReference>
<dbReference type="Proteomes" id="UP000289650">
    <property type="component" value="Unassembled WGS sequence"/>
</dbReference>
<gene>
    <name evidence="9" type="ORF">D1006_40600</name>
</gene>
<name>A0A4Q2A4L1_9BURK</name>
<keyword evidence="6" id="KW-0238">DNA-binding</keyword>
<dbReference type="InterPro" id="IPR029063">
    <property type="entry name" value="SAM-dependent_MTases_sf"/>
</dbReference>
<dbReference type="PANTHER" id="PTHR33841:SF1">
    <property type="entry name" value="DNA METHYLTRANSFERASE A"/>
    <property type="match status" value="1"/>
</dbReference>
<dbReference type="OrthoDB" id="9784823at2"/>